<keyword evidence="6" id="KW-1185">Reference proteome</keyword>
<feature type="region of interest" description="Disordered" evidence="3">
    <location>
        <begin position="1"/>
        <end position="56"/>
    </location>
</feature>
<dbReference type="OrthoDB" id="425555at2759"/>
<dbReference type="GO" id="GO:0019905">
    <property type="term" value="F:syntaxin binding"/>
    <property type="evidence" value="ECO:0007669"/>
    <property type="project" value="InterPro"/>
</dbReference>
<dbReference type="EMBL" id="CAJNOI010000026">
    <property type="protein sequence ID" value="CAF0861352.1"/>
    <property type="molecule type" value="Genomic_DNA"/>
</dbReference>
<evidence type="ECO:0000256" key="3">
    <source>
        <dbReference type="SAM" id="MobiDB-lite"/>
    </source>
</evidence>
<gene>
    <name evidence="4" type="ORF">BJG266_LOCUS8397</name>
    <name evidence="5" type="ORF">QVE165_LOCUS39022</name>
</gene>
<dbReference type="Proteomes" id="UP000663832">
    <property type="component" value="Unassembled WGS sequence"/>
</dbReference>
<evidence type="ECO:0000313" key="4">
    <source>
        <dbReference type="EMBL" id="CAF0861352.1"/>
    </source>
</evidence>
<dbReference type="Proteomes" id="UP000663877">
    <property type="component" value="Unassembled WGS sequence"/>
</dbReference>
<feature type="compositionally biased region" description="Polar residues" evidence="3">
    <location>
        <begin position="1"/>
        <end position="37"/>
    </location>
</feature>
<proteinExistence type="inferred from homology"/>
<feature type="compositionally biased region" description="Low complexity" evidence="3">
    <location>
        <begin position="39"/>
        <end position="54"/>
    </location>
</feature>
<feature type="compositionally biased region" description="Polar residues" evidence="3">
    <location>
        <begin position="70"/>
        <end position="85"/>
    </location>
</feature>
<evidence type="ECO:0008006" key="7">
    <source>
        <dbReference type="Google" id="ProtNLM"/>
    </source>
</evidence>
<evidence type="ECO:0000256" key="2">
    <source>
        <dbReference type="SAM" id="Coils"/>
    </source>
</evidence>
<dbReference type="PANTHER" id="PTHR16127:SF13">
    <property type="entry name" value="GH01188P"/>
    <property type="match status" value="1"/>
</dbReference>
<dbReference type="EMBL" id="CAJNOM010000428">
    <property type="protein sequence ID" value="CAF1432126.1"/>
    <property type="molecule type" value="Genomic_DNA"/>
</dbReference>
<feature type="region of interest" description="Disordered" evidence="3">
    <location>
        <begin position="429"/>
        <end position="449"/>
    </location>
</feature>
<organism evidence="5 6">
    <name type="scientific">Adineta steineri</name>
    <dbReference type="NCBI Taxonomy" id="433720"/>
    <lineage>
        <taxon>Eukaryota</taxon>
        <taxon>Metazoa</taxon>
        <taxon>Spiralia</taxon>
        <taxon>Gnathifera</taxon>
        <taxon>Rotifera</taxon>
        <taxon>Eurotatoria</taxon>
        <taxon>Bdelloidea</taxon>
        <taxon>Adinetida</taxon>
        <taxon>Adinetidae</taxon>
        <taxon>Adineta</taxon>
    </lineage>
</organism>
<keyword evidence="2" id="KW-0175">Coiled coil</keyword>
<feature type="region of interest" description="Disordered" evidence="3">
    <location>
        <begin position="482"/>
        <end position="510"/>
    </location>
</feature>
<evidence type="ECO:0000256" key="1">
    <source>
        <dbReference type="ARBA" id="ARBA00009550"/>
    </source>
</evidence>
<dbReference type="AlphaFoldDB" id="A0A815NCN4"/>
<dbReference type="InterPro" id="IPR026183">
    <property type="entry name" value="Taxilin_fam"/>
</dbReference>
<feature type="coiled-coil region" evidence="2">
    <location>
        <begin position="135"/>
        <end position="306"/>
    </location>
</feature>
<feature type="compositionally biased region" description="Low complexity" evidence="3">
    <location>
        <begin position="482"/>
        <end position="492"/>
    </location>
</feature>
<evidence type="ECO:0000313" key="6">
    <source>
        <dbReference type="Proteomes" id="UP000663832"/>
    </source>
</evidence>
<sequence length="510" mass="57529">MTSNSESEVNENVLSDLNQTPAEQQPIQVDDSNNENLNTDESPSTTTTRTSGQTAIGAKLVKKLETLAASSKENKQSNGKTSTVVASGNGSASSANANNNESESRRNINKVAKNLLKSLTDPDPQKNLLNLAVKVAEYQEQSRTSQTKIHELEKKTAVLMRERDQVLLENGRVSAAKAKLESLCRELHQHNQQIRDESIQRQQEDETKRRELATKFQTTIDEIASQLSNYSEKSTSLREQNIKLSEQLASVVKDYELREKEVETTLKKKELELRLTEATLEQSRVLLNERTELIKQERQVSEAEQLVLYRKCEELAQSELSLRSQVTVYAERYQEFQNAIQQSSQMVTSCHSEIEKMGKKIKKLEKERNDFRHRWEIAETSQRKTSEDMKLLEKEKRQSDIKLDKLDRLCRALQQERLDLQGTIKNLTKSSSITPSENCTPSSTTASSTLETDKIATVDASKSSETPTINEHDVVENNEVVSTTTTTTADTDGSPNLYDSELGRIAKTVD</sequence>
<protein>
    <recommendedName>
        <fullName evidence="7">Alpha-taxilin</fullName>
    </recommendedName>
</protein>
<feature type="compositionally biased region" description="Basic and acidic residues" evidence="3">
    <location>
        <begin position="501"/>
        <end position="510"/>
    </location>
</feature>
<reference evidence="5" key="1">
    <citation type="submission" date="2021-02" db="EMBL/GenBank/DDBJ databases">
        <authorList>
            <person name="Nowell W R."/>
        </authorList>
    </citation>
    <scope>NUCLEOTIDE SEQUENCE</scope>
</reference>
<evidence type="ECO:0000313" key="5">
    <source>
        <dbReference type="EMBL" id="CAF1432126.1"/>
    </source>
</evidence>
<name>A0A815NCN4_9BILA</name>
<feature type="compositionally biased region" description="Low complexity" evidence="3">
    <location>
        <begin position="86"/>
        <end position="101"/>
    </location>
</feature>
<comment type="similarity">
    <text evidence="1">Belongs to the taxilin family.</text>
</comment>
<accession>A0A815NCN4</accession>
<dbReference type="Pfam" id="PF09728">
    <property type="entry name" value="Taxilin"/>
    <property type="match status" value="1"/>
</dbReference>
<dbReference type="PANTHER" id="PTHR16127">
    <property type="entry name" value="TAXILIN"/>
    <property type="match status" value="1"/>
</dbReference>
<comment type="caution">
    <text evidence="5">The sequence shown here is derived from an EMBL/GenBank/DDBJ whole genome shotgun (WGS) entry which is preliminary data.</text>
</comment>
<feature type="region of interest" description="Disordered" evidence="3">
    <location>
        <begin position="70"/>
        <end position="105"/>
    </location>
</feature>